<name>A0A6A7B2B6_9PLEO</name>
<sequence length="114" mass="13109">MPGHSVPQTMTHPPPATLTCDLYNIDAVLYINYGKLVEVETFLLSGLKYNLASVYCTQDRLEEAKKIYLRVLEEFEKVPEEELSTLRIAIWRISTLTRIGWIKQRRCTSECSNG</sequence>
<dbReference type="AlphaFoldDB" id="A0A6A7B2B6"/>
<dbReference type="InterPro" id="IPR011990">
    <property type="entry name" value="TPR-like_helical_dom_sf"/>
</dbReference>
<evidence type="ECO:0000313" key="1">
    <source>
        <dbReference type="EMBL" id="KAF2849423.1"/>
    </source>
</evidence>
<organism evidence="1 2">
    <name type="scientific">Plenodomus tracheiphilus IPT5</name>
    <dbReference type="NCBI Taxonomy" id="1408161"/>
    <lineage>
        <taxon>Eukaryota</taxon>
        <taxon>Fungi</taxon>
        <taxon>Dikarya</taxon>
        <taxon>Ascomycota</taxon>
        <taxon>Pezizomycotina</taxon>
        <taxon>Dothideomycetes</taxon>
        <taxon>Pleosporomycetidae</taxon>
        <taxon>Pleosporales</taxon>
        <taxon>Pleosporineae</taxon>
        <taxon>Leptosphaeriaceae</taxon>
        <taxon>Plenodomus</taxon>
    </lineage>
</organism>
<dbReference type="EMBL" id="MU006311">
    <property type="protein sequence ID" value="KAF2849423.1"/>
    <property type="molecule type" value="Genomic_DNA"/>
</dbReference>
<protein>
    <submittedName>
        <fullName evidence="1">Uncharacterized protein</fullName>
    </submittedName>
</protein>
<accession>A0A6A7B2B6</accession>
<dbReference type="Gene3D" id="1.25.40.10">
    <property type="entry name" value="Tetratricopeptide repeat domain"/>
    <property type="match status" value="1"/>
</dbReference>
<dbReference type="Proteomes" id="UP000799423">
    <property type="component" value="Unassembled WGS sequence"/>
</dbReference>
<proteinExistence type="predicted"/>
<keyword evidence="2" id="KW-1185">Reference proteome</keyword>
<gene>
    <name evidence="1" type="ORF">T440DRAFT_452188</name>
</gene>
<reference evidence="1" key="1">
    <citation type="submission" date="2020-01" db="EMBL/GenBank/DDBJ databases">
        <authorList>
            <consortium name="DOE Joint Genome Institute"/>
            <person name="Haridas S."/>
            <person name="Albert R."/>
            <person name="Binder M."/>
            <person name="Bloem J."/>
            <person name="Labutti K."/>
            <person name="Salamov A."/>
            <person name="Andreopoulos B."/>
            <person name="Baker S.E."/>
            <person name="Barry K."/>
            <person name="Bills G."/>
            <person name="Bluhm B.H."/>
            <person name="Cannon C."/>
            <person name="Castanera R."/>
            <person name="Culley D.E."/>
            <person name="Daum C."/>
            <person name="Ezra D."/>
            <person name="Gonzalez J.B."/>
            <person name="Henrissat B."/>
            <person name="Kuo A."/>
            <person name="Liang C."/>
            <person name="Lipzen A."/>
            <person name="Lutzoni F."/>
            <person name="Magnuson J."/>
            <person name="Mondo S."/>
            <person name="Nolan M."/>
            <person name="Ohm R."/>
            <person name="Pangilinan J."/>
            <person name="Park H.-J."/>
            <person name="Ramirez L."/>
            <person name="Alfaro M."/>
            <person name="Sun H."/>
            <person name="Tritt A."/>
            <person name="Yoshinaga Y."/>
            <person name="Zwiers L.-H."/>
            <person name="Turgeon B.G."/>
            <person name="Goodwin S.B."/>
            <person name="Spatafora J.W."/>
            <person name="Crous P.W."/>
            <person name="Grigoriev I.V."/>
        </authorList>
    </citation>
    <scope>NUCLEOTIDE SEQUENCE</scope>
    <source>
        <strain evidence="1">IPT5</strain>
    </source>
</reference>
<evidence type="ECO:0000313" key="2">
    <source>
        <dbReference type="Proteomes" id="UP000799423"/>
    </source>
</evidence>